<evidence type="ECO:0000313" key="8">
    <source>
        <dbReference type="Proteomes" id="UP001634394"/>
    </source>
</evidence>
<name>A0ABD3VHB2_SINWO</name>
<organism evidence="7 8">
    <name type="scientific">Sinanodonta woodiana</name>
    <name type="common">Chinese pond mussel</name>
    <name type="synonym">Anodonta woodiana</name>
    <dbReference type="NCBI Taxonomy" id="1069815"/>
    <lineage>
        <taxon>Eukaryota</taxon>
        <taxon>Metazoa</taxon>
        <taxon>Spiralia</taxon>
        <taxon>Lophotrochozoa</taxon>
        <taxon>Mollusca</taxon>
        <taxon>Bivalvia</taxon>
        <taxon>Autobranchia</taxon>
        <taxon>Heteroconchia</taxon>
        <taxon>Palaeoheterodonta</taxon>
        <taxon>Unionida</taxon>
        <taxon>Unionoidea</taxon>
        <taxon>Unionidae</taxon>
        <taxon>Unioninae</taxon>
        <taxon>Sinanodonta</taxon>
    </lineage>
</organism>
<feature type="domain" description="Ig-like" evidence="6">
    <location>
        <begin position="169"/>
        <end position="255"/>
    </location>
</feature>
<evidence type="ECO:0000256" key="5">
    <source>
        <dbReference type="ARBA" id="ARBA00023319"/>
    </source>
</evidence>
<dbReference type="SMART" id="SM00409">
    <property type="entry name" value="IG"/>
    <property type="match status" value="3"/>
</dbReference>
<dbReference type="EMBL" id="JBJQND010000011">
    <property type="protein sequence ID" value="KAL3860969.1"/>
    <property type="molecule type" value="Genomic_DNA"/>
</dbReference>
<dbReference type="InterPro" id="IPR007110">
    <property type="entry name" value="Ig-like_dom"/>
</dbReference>
<feature type="domain" description="Ig-like" evidence="6">
    <location>
        <begin position="68"/>
        <end position="147"/>
    </location>
</feature>
<sequence>MVFFSSEAMPYIVDNRATFTGDILRGIVSFTLSNVKLSDAGRYTFTRSNGNDGTLILGGQVLIVAVSPDTPVIKALSLVAIVEKEYKLNCSTESRSAPLDHNLTMYSYWKQNGVDISSESGYIVNRTILTISNLSRKDNGGKVTCRAFEDQRIPSAESSAFILNVLYGPDNTQISPSGQLTVDEGRLLNITCSGECNPPCSSYRWYKDSQLTLLGSSQTLAITNVSRNSAGVYSCTVNHTYIAKVGTAQTTVRVNYSPTVDIESRNGSHNDTSLMIKCSAHGMPEQYTYRLTHKSLSSGIEIREVSYEFISTGVIIHHFINPTYMDTGIYTCFVNNGVLDYTDGSLDKSVYSTVWIKGLPYITSKETSFYAEVGHSGRLIIEVYNSLLDLVVTWYKHNGGAQEKLLNSDKYKIIIASSMLDVNFYSVPIHEPGFIATLEIRNITEEDFSLYQVHVQNSVGEMYPVLLQLRVSGKFL</sequence>
<dbReference type="PROSITE" id="PS50835">
    <property type="entry name" value="IG_LIKE"/>
    <property type="match status" value="2"/>
</dbReference>
<evidence type="ECO:0000256" key="4">
    <source>
        <dbReference type="ARBA" id="ARBA00023180"/>
    </source>
</evidence>
<keyword evidence="3" id="KW-1015">Disulfide bond</keyword>
<evidence type="ECO:0000256" key="1">
    <source>
        <dbReference type="ARBA" id="ARBA00004479"/>
    </source>
</evidence>
<dbReference type="PANTHER" id="PTHR11640:SF31">
    <property type="entry name" value="IRREGULAR CHIASM C-ROUGHEST PROTEIN-RELATED"/>
    <property type="match status" value="1"/>
</dbReference>
<reference evidence="7 8" key="1">
    <citation type="submission" date="2024-11" db="EMBL/GenBank/DDBJ databases">
        <title>Chromosome-level genome assembly of the freshwater bivalve Anodonta woodiana.</title>
        <authorList>
            <person name="Chen X."/>
        </authorList>
    </citation>
    <scope>NUCLEOTIDE SEQUENCE [LARGE SCALE GENOMIC DNA]</scope>
    <source>
        <strain evidence="7">MN2024</strain>
        <tissue evidence="7">Gills</tissue>
    </source>
</reference>
<proteinExistence type="predicted"/>
<evidence type="ECO:0000256" key="2">
    <source>
        <dbReference type="ARBA" id="ARBA00023136"/>
    </source>
</evidence>
<evidence type="ECO:0000256" key="3">
    <source>
        <dbReference type="ARBA" id="ARBA00023157"/>
    </source>
</evidence>
<accession>A0ABD3VHB2</accession>
<keyword evidence="4" id="KW-0325">Glycoprotein</keyword>
<dbReference type="InterPro" id="IPR003006">
    <property type="entry name" value="Ig/MHC_CS"/>
</dbReference>
<dbReference type="InterPro" id="IPR051275">
    <property type="entry name" value="Cell_adhesion_signaling"/>
</dbReference>
<dbReference type="InterPro" id="IPR013783">
    <property type="entry name" value="Ig-like_fold"/>
</dbReference>
<evidence type="ECO:0000259" key="6">
    <source>
        <dbReference type="PROSITE" id="PS50835"/>
    </source>
</evidence>
<gene>
    <name evidence="7" type="ORF">ACJMK2_007063</name>
</gene>
<keyword evidence="2" id="KW-0472">Membrane</keyword>
<comment type="subcellular location">
    <subcellularLocation>
        <location evidence="1">Membrane</location>
        <topology evidence="1">Single-pass type I membrane protein</topology>
    </subcellularLocation>
</comment>
<dbReference type="InterPro" id="IPR003599">
    <property type="entry name" value="Ig_sub"/>
</dbReference>
<comment type="caution">
    <text evidence="7">The sequence shown here is derived from an EMBL/GenBank/DDBJ whole genome shotgun (WGS) entry which is preliminary data.</text>
</comment>
<dbReference type="Proteomes" id="UP001634394">
    <property type="component" value="Unassembled WGS sequence"/>
</dbReference>
<dbReference type="PANTHER" id="PTHR11640">
    <property type="entry name" value="NEPHRIN"/>
    <property type="match status" value="1"/>
</dbReference>
<protein>
    <recommendedName>
        <fullName evidence="6">Ig-like domain-containing protein</fullName>
    </recommendedName>
</protein>
<dbReference type="GO" id="GO:0016020">
    <property type="term" value="C:membrane"/>
    <property type="evidence" value="ECO:0007669"/>
    <property type="project" value="UniProtKB-SubCell"/>
</dbReference>
<dbReference type="CDD" id="cd00096">
    <property type="entry name" value="Ig"/>
    <property type="match status" value="1"/>
</dbReference>
<dbReference type="PROSITE" id="PS00290">
    <property type="entry name" value="IG_MHC"/>
    <property type="match status" value="1"/>
</dbReference>
<dbReference type="InterPro" id="IPR036179">
    <property type="entry name" value="Ig-like_dom_sf"/>
</dbReference>
<keyword evidence="5" id="KW-0393">Immunoglobulin domain</keyword>
<evidence type="ECO:0000313" key="7">
    <source>
        <dbReference type="EMBL" id="KAL3860969.1"/>
    </source>
</evidence>
<dbReference type="Gene3D" id="2.60.40.10">
    <property type="entry name" value="Immunoglobulins"/>
    <property type="match status" value="5"/>
</dbReference>
<dbReference type="AlphaFoldDB" id="A0ABD3VHB2"/>
<dbReference type="Pfam" id="PF13895">
    <property type="entry name" value="Ig_2"/>
    <property type="match status" value="1"/>
</dbReference>
<keyword evidence="8" id="KW-1185">Reference proteome</keyword>
<dbReference type="SUPFAM" id="SSF48726">
    <property type="entry name" value="Immunoglobulin"/>
    <property type="match status" value="5"/>
</dbReference>